<feature type="region of interest" description="Disordered" evidence="1">
    <location>
        <begin position="36"/>
        <end position="72"/>
    </location>
</feature>
<dbReference type="PANTHER" id="PTHR19328:SF13">
    <property type="entry name" value="HIPL1 PROTEIN"/>
    <property type="match status" value="1"/>
</dbReference>
<protein>
    <submittedName>
        <fullName evidence="4">Glucose/arabinose dehydrogenase, beta-propeller fold</fullName>
    </submittedName>
</protein>
<dbReference type="InterPro" id="IPR012938">
    <property type="entry name" value="Glc/Sorbosone_DH"/>
</dbReference>
<evidence type="ECO:0000313" key="5">
    <source>
        <dbReference type="Proteomes" id="UP000199515"/>
    </source>
</evidence>
<proteinExistence type="predicted"/>
<accession>A0A1H3CY61</accession>
<name>A0A1H3CY61_9PSEU</name>
<sequence length="393" mass="39424">MRTVRPLALLAGTGLLLSGCATFDDTAAHQTYSAAPSITPEHAPDPGGPSGSDAGPAKPGSTSRTPIPPPQGCKDFDEAVIATCLDPVSAVAGIPSDGTSASALAGERKTGRILLVATGKDPVVMATVPVDASGDGGLTGLALSPAYGEDQLFFAYITTPSDNRVVRLAKGQAPKPVLTGIPKGATGNHGALMRDAKGGLLVATGDAGNPAAAADPNSLAGKILRIDVAGQPFAGNPTAGSPVFAAGLHAPGGLCASDDGARLWVTDRQSDKDVVYRVEAGKPFTSPAWSWPEKPGVYGCDDSGRTLGVAATSAANMQILPLSPEGAVTSAPFPTFDGKKGPTYGRLGPVSPINADFAVMGTLNKDGGTPVSSDDRVVIISRKALSSAVPGKD</sequence>
<dbReference type="InterPro" id="IPR011042">
    <property type="entry name" value="6-blade_b-propeller_TolB-like"/>
</dbReference>
<dbReference type="Proteomes" id="UP000199515">
    <property type="component" value="Unassembled WGS sequence"/>
</dbReference>
<dbReference type="OrthoDB" id="9770043at2"/>
<dbReference type="PROSITE" id="PS51257">
    <property type="entry name" value="PROKAR_LIPOPROTEIN"/>
    <property type="match status" value="1"/>
</dbReference>
<feature type="domain" description="Glucose/Sorbosone dehydrogenase" evidence="3">
    <location>
        <begin position="104"/>
        <end position="290"/>
    </location>
</feature>
<keyword evidence="2" id="KW-0732">Signal</keyword>
<dbReference type="SUPFAM" id="SSF63829">
    <property type="entry name" value="Calcium-dependent phosphotriesterase"/>
    <property type="match status" value="1"/>
</dbReference>
<evidence type="ECO:0000256" key="2">
    <source>
        <dbReference type="SAM" id="SignalP"/>
    </source>
</evidence>
<reference evidence="4 5" key="1">
    <citation type="submission" date="2016-10" db="EMBL/GenBank/DDBJ databases">
        <authorList>
            <person name="de Groot N.N."/>
        </authorList>
    </citation>
    <scope>NUCLEOTIDE SEQUENCE [LARGE SCALE GENOMIC DNA]</scope>
    <source>
        <strain evidence="4 5">CPCC 202699</strain>
    </source>
</reference>
<dbReference type="AlphaFoldDB" id="A0A1H3CY61"/>
<feature type="chain" id="PRO_5038923074" evidence="2">
    <location>
        <begin position="24"/>
        <end position="393"/>
    </location>
</feature>
<feature type="signal peptide" evidence="2">
    <location>
        <begin position="1"/>
        <end position="23"/>
    </location>
</feature>
<evidence type="ECO:0000259" key="3">
    <source>
        <dbReference type="Pfam" id="PF07995"/>
    </source>
</evidence>
<keyword evidence="5" id="KW-1185">Reference proteome</keyword>
<feature type="compositionally biased region" description="Low complexity" evidence="1">
    <location>
        <begin position="51"/>
        <end position="61"/>
    </location>
</feature>
<evidence type="ECO:0000313" key="4">
    <source>
        <dbReference type="EMBL" id="SDX59075.1"/>
    </source>
</evidence>
<dbReference type="Gene3D" id="2.120.10.30">
    <property type="entry name" value="TolB, C-terminal domain"/>
    <property type="match status" value="1"/>
</dbReference>
<dbReference type="STRING" id="589385.SAMN05421504_103193"/>
<dbReference type="EMBL" id="FNON01000003">
    <property type="protein sequence ID" value="SDX59075.1"/>
    <property type="molecule type" value="Genomic_DNA"/>
</dbReference>
<dbReference type="Pfam" id="PF07995">
    <property type="entry name" value="GSDH"/>
    <property type="match status" value="1"/>
</dbReference>
<dbReference type="PANTHER" id="PTHR19328">
    <property type="entry name" value="HEDGEHOG-INTERACTING PROTEIN"/>
    <property type="match status" value="1"/>
</dbReference>
<organism evidence="4 5">
    <name type="scientific">Amycolatopsis xylanica</name>
    <dbReference type="NCBI Taxonomy" id="589385"/>
    <lineage>
        <taxon>Bacteria</taxon>
        <taxon>Bacillati</taxon>
        <taxon>Actinomycetota</taxon>
        <taxon>Actinomycetes</taxon>
        <taxon>Pseudonocardiales</taxon>
        <taxon>Pseudonocardiaceae</taxon>
        <taxon>Amycolatopsis</taxon>
    </lineage>
</organism>
<evidence type="ECO:0000256" key="1">
    <source>
        <dbReference type="SAM" id="MobiDB-lite"/>
    </source>
</evidence>
<dbReference type="RefSeq" id="WP_091289303.1">
    <property type="nucleotide sequence ID" value="NZ_FNON01000003.1"/>
</dbReference>
<gene>
    <name evidence="4" type="ORF">SAMN05421504_103193</name>
</gene>